<dbReference type="Pfam" id="PF00672">
    <property type="entry name" value="HAMP"/>
    <property type="match status" value="1"/>
</dbReference>
<dbReference type="SUPFAM" id="SSF47384">
    <property type="entry name" value="Homodimeric domain of signal transducing histidine kinase"/>
    <property type="match status" value="1"/>
</dbReference>
<dbReference type="SMART" id="SM00387">
    <property type="entry name" value="HATPase_c"/>
    <property type="match status" value="1"/>
</dbReference>
<evidence type="ECO:0000313" key="27">
    <source>
        <dbReference type="Proteomes" id="UP001146067"/>
    </source>
</evidence>
<evidence type="ECO:0000256" key="14">
    <source>
        <dbReference type="ARBA" id="ARBA00022842"/>
    </source>
</evidence>
<dbReference type="Pfam" id="PF00512">
    <property type="entry name" value="HisKA"/>
    <property type="match status" value="1"/>
</dbReference>
<keyword evidence="7" id="KW-0597">Phosphoprotein</keyword>
<dbReference type="AlphaFoldDB" id="A0A9X3PD09"/>
<comment type="catalytic activity">
    <reaction evidence="1">
        <text>ATP + protein L-histidine = ADP + protein N-phospho-L-histidine.</text>
        <dbReference type="EC" id="2.7.13.3"/>
    </reaction>
</comment>
<evidence type="ECO:0000259" key="24">
    <source>
        <dbReference type="PROSITE" id="PS50109"/>
    </source>
</evidence>
<dbReference type="CDD" id="cd00082">
    <property type="entry name" value="HisKA"/>
    <property type="match status" value="1"/>
</dbReference>
<evidence type="ECO:0000256" key="9">
    <source>
        <dbReference type="ARBA" id="ARBA00022692"/>
    </source>
</evidence>
<proteinExistence type="predicted"/>
<evidence type="ECO:0000256" key="16">
    <source>
        <dbReference type="ARBA" id="ARBA00022989"/>
    </source>
</evidence>
<keyword evidence="11 26" id="KW-0418">Kinase</keyword>
<dbReference type="EC" id="2.7.13.3" evidence="5"/>
<comment type="cofactor">
    <cofactor evidence="2">
        <name>Mn(2+)</name>
        <dbReference type="ChEBI" id="CHEBI:29035"/>
    </cofactor>
</comment>
<evidence type="ECO:0000313" key="26">
    <source>
        <dbReference type="EMBL" id="MDA1361502.1"/>
    </source>
</evidence>
<dbReference type="InterPro" id="IPR003594">
    <property type="entry name" value="HATPase_dom"/>
</dbReference>
<keyword evidence="13" id="KW-0067">ATP-binding</keyword>
<evidence type="ECO:0000256" key="19">
    <source>
        <dbReference type="ARBA" id="ARBA00023026"/>
    </source>
</evidence>
<dbReference type="SUPFAM" id="SSF55874">
    <property type="entry name" value="ATPase domain of HSP90 chaperone/DNA topoisomerase II/histidine kinase"/>
    <property type="match status" value="1"/>
</dbReference>
<organism evidence="26 27">
    <name type="scientific">Glycomyces luteolus</name>
    <dbReference type="NCBI Taxonomy" id="2670330"/>
    <lineage>
        <taxon>Bacteria</taxon>
        <taxon>Bacillati</taxon>
        <taxon>Actinomycetota</taxon>
        <taxon>Actinomycetes</taxon>
        <taxon>Glycomycetales</taxon>
        <taxon>Glycomycetaceae</taxon>
        <taxon>Glycomyces</taxon>
    </lineage>
</organism>
<accession>A0A9X3PD09</accession>
<keyword evidence="9 23" id="KW-0812">Transmembrane</keyword>
<evidence type="ECO:0000256" key="17">
    <source>
        <dbReference type="ARBA" id="ARBA00023012"/>
    </source>
</evidence>
<comment type="caution">
    <text evidence="26">The sequence shown here is derived from an EMBL/GenBank/DDBJ whole genome shotgun (WGS) entry which is preliminary data.</text>
</comment>
<sequence>MRARLTILVAGIATLTLLAFSIPLALMLRNAAAERAVSLAQQEANLVTAIVPTSDKAQLESSVAHMNTGFQFPVTVFWPDGTVFGAEAPRSSAVELAAVQGRSLTAATEGGREILNSIRIPDGGYAVVRAYVDDEALTAGVGRSWLLLGAIALVLLGVGLLLASRLAKVLLVPLADLAEVSNRLADGDLEARAGAAGPAEIERVGIALNALADRIRDLLEAERERVADLSHRLRTPLTVLRLEAEAITDPTERATVDEAVSEVERAVNAAIRDARKPGRGASECDAVAVVAERFAFWSALAEDTDRACSVSLAPGPLPVKVSAEDLAAAMDSLLANVFAHTPDGTAFEVRLWATSDGGAIIDIADEGPGLPDAAVFERGRSGGGSTGLGLDIARRAAAASGGQLVFGAGHGGKGALIRLELG</sequence>
<keyword evidence="20" id="KW-0464">Manganese</keyword>
<evidence type="ECO:0000256" key="2">
    <source>
        <dbReference type="ARBA" id="ARBA00001936"/>
    </source>
</evidence>
<evidence type="ECO:0000256" key="12">
    <source>
        <dbReference type="ARBA" id="ARBA00022801"/>
    </source>
</evidence>
<comment type="cofactor">
    <cofactor evidence="3">
        <name>Mg(2+)</name>
        <dbReference type="ChEBI" id="CHEBI:18420"/>
    </cofactor>
</comment>
<dbReference type="InterPro" id="IPR004358">
    <property type="entry name" value="Sig_transdc_His_kin-like_C"/>
</dbReference>
<dbReference type="CDD" id="cd06225">
    <property type="entry name" value="HAMP"/>
    <property type="match status" value="1"/>
</dbReference>
<dbReference type="Gene3D" id="1.10.287.130">
    <property type="match status" value="1"/>
</dbReference>
<dbReference type="PANTHER" id="PTHR44936">
    <property type="entry name" value="SENSOR PROTEIN CREC"/>
    <property type="match status" value="1"/>
</dbReference>
<dbReference type="PROSITE" id="PS50109">
    <property type="entry name" value="HIS_KIN"/>
    <property type="match status" value="1"/>
</dbReference>
<dbReference type="SUPFAM" id="SSF158472">
    <property type="entry name" value="HAMP domain-like"/>
    <property type="match status" value="1"/>
</dbReference>
<protein>
    <recommendedName>
        <fullName evidence="21">Signal transduction histidine-protein kinase/phosphatase MprB</fullName>
        <ecNumber evidence="5">2.7.13.3</ecNumber>
    </recommendedName>
    <alternativeName>
        <fullName evidence="22">Mycobacterial persistence regulator B</fullName>
    </alternativeName>
</protein>
<dbReference type="SMART" id="SM00304">
    <property type="entry name" value="HAMP"/>
    <property type="match status" value="1"/>
</dbReference>
<dbReference type="InterPro" id="IPR003661">
    <property type="entry name" value="HisK_dim/P_dom"/>
</dbReference>
<evidence type="ECO:0000256" key="6">
    <source>
        <dbReference type="ARBA" id="ARBA00022475"/>
    </source>
</evidence>
<keyword evidence="17" id="KW-0902">Two-component regulatory system</keyword>
<evidence type="ECO:0000256" key="4">
    <source>
        <dbReference type="ARBA" id="ARBA00004651"/>
    </source>
</evidence>
<dbReference type="EMBL" id="JAPZVP010000015">
    <property type="protein sequence ID" value="MDA1361502.1"/>
    <property type="molecule type" value="Genomic_DNA"/>
</dbReference>
<evidence type="ECO:0000256" key="13">
    <source>
        <dbReference type="ARBA" id="ARBA00022840"/>
    </source>
</evidence>
<evidence type="ECO:0000256" key="15">
    <source>
        <dbReference type="ARBA" id="ARBA00022912"/>
    </source>
</evidence>
<keyword evidence="10" id="KW-0547">Nucleotide-binding</keyword>
<gene>
    <name evidence="26" type="ORF">O1R50_17880</name>
</gene>
<keyword evidence="8" id="KW-0808">Transferase</keyword>
<dbReference type="RefSeq" id="WP_270111516.1">
    <property type="nucleotide sequence ID" value="NZ_JAPZVP010000015.1"/>
</dbReference>
<name>A0A9X3PD09_9ACTN</name>
<keyword evidence="27" id="KW-1185">Reference proteome</keyword>
<reference evidence="26" key="1">
    <citation type="submission" date="2022-12" db="EMBL/GenBank/DDBJ databases">
        <title>Gycomyces niveus sp.nov.,a novel actinomycete isolated from soil in Shouguan.</title>
        <authorList>
            <person name="Yang X."/>
        </authorList>
    </citation>
    <scope>NUCLEOTIDE SEQUENCE</scope>
    <source>
        <strain evidence="26">NEAU-A15</strain>
    </source>
</reference>
<dbReference type="InterPro" id="IPR003660">
    <property type="entry name" value="HAMP_dom"/>
</dbReference>
<keyword evidence="23" id="KW-0472">Membrane</keyword>
<dbReference type="Gene3D" id="3.30.565.10">
    <property type="entry name" value="Histidine kinase-like ATPase, C-terminal domain"/>
    <property type="match status" value="1"/>
</dbReference>
<comment type="subcellular location">
    <subcellularLocation>
        <location evidence="4">Cell membrane</location>
        <topology evidence="4">Multi-pass membrane protein</topology>
    </subcellularLocation>
</comment>
<evidence type="ECO:0000256" key="5">
    <source>
        <dbReference type="ARBA" id="ARBA00012438"/>
    </source>
</evidence>
<dbReference type="PANTHER" id="PTHR44936:SF9">
    <property type="entry name" value="SENSOR PROTEIN CREC"/>
    <property type="match status" value="1"/>
</dbReference>
<keyword evidence="14" id="KW-0460">Magnesium</keyword>
<evidence type="ECO:0000256" key="11">
    <source>
        <dbReference type="ARBA" id="ARBA00022777"/>
    </source>
</evidence>
<dbReference type="Pfam" id="PF02518">
    <property type="entry name" value="HATPase_c"/>
    <property type="match status" value="1"/>
</dbReference>
<feature type="transmembrane region" description="Helical" evidence="23">
    <location>
        <begin position="145"/>
        <end position="163"/>
    </location>
</feature>
<evidence type="ECO:0000256" key="23">
    <source>
        <dbReference type="SAM" id="Phobius"/>
    </source>
</evidence>
<feature type="domain" description="Histidine kinase" evidence="24">
    <location>
        <begin position="228"/>
        <end position="422"/>
    </location>
</feature>
<evidence type="ECO:0000256" key="7">
    <source>
        <dbReference type="ARBA" id="ARBA00022553"/>
    </source>
</evidence>
<keyword evidence="6" id="KW-1003">Cell membrane</keyword>
<dbReference type="GO" id="GO:0005886">
    <property type="term" value="C:plasma membrane"/>
    <property type="evidence" value="ECO:0007669"/>
    <property type="project" value="UniProtKB-SubCell"/>
</dbReference>
<dbReference type="PRINTS" id="PR00344">
    <property type="entry name" value="BCTRLSENSOR"/>
</dbReference>
<evidence type="ECO:0000256" key="10">
    <source>
        <dbReference type="ARBA" id="ARBA00022741"/>
    </source>
</evidence>
<evidence type="ECO:0000256" key="20">
    <source>
        <dbReference type="ARBA" id="ARBA00023211"/>
    </source>
</evidence>
<dbReference type="InterPro" id="IPR036890">
    <property type="entry name" value="HATPase_C_sf"/>
</dbReference>
<dbReference type="InterPro" id="IPR050980">
    <property type="entry name" value="2C_sensor_his_kinase"/>
</dbReference>
<evidence type="ECO:0000256" key="18">
    <source>
        <dbReference type="ARBA" id="ARBA00023016"/>
    </source>
</evidence>
<keyword evidence="15" id="KW-0904">Protein phosphatase</keyword>
<feature type="domain" description="HAMP" evidence="25">
    <location>
        <begin position="168"/>
        <end position="220"/>
    </location>
</feature>
<evidence type="ECO:0000256" key="3">
    <source>
        <dbReference type="ARBA" id="ARBA00001946"/>
    </source>
</evidence>
<evidence type="ECO:0000256" key="8">
    <source>
        <dbReference type="ARBA" id="ARBA00022679"/>
    </source>
</evidence>
<dbReference type="GO" id="GO:0000155">
    <property type="term" value="F:phosphorelay sensor kinase activity"/>
    <property type="evidence" value="ECO:0007669"/>
    <property type="project" value="InterPro"/>
</dbReference>
<evidence type="ECO:0000256" key="22">
    <source>
        <dbReference type="ARBA" id="ARBA00041776"/>
    </source>
</evidence>
<dbReference type="GO" id="GO:0005524">
    <property type="term" value="F:ATP binding"/>
    <property type="evidence" value="ECO:0007669"/>
    <property type="project" value="UniProtKB-KW"/>
</dbReference>
<evidence type="ECO:0000256" key="21">
    <source>
        <dbReference type="ARBA" id="ARBA00040454"/>
    </source>
</evidence>
<dbReference type="Proteomes" id="UP001146067">
    <property type="component" value="Unassembled WGS sequence"/>
</dbReference>
<evidence type="ECO:0000256" key="1">
    <source>
        <dbReference type="ARBA" id="ARBA00000085"/>
    </source>
</evidence>
<keyword evidence="19" id="KW-0843">Virulence</keyword>
<evidence type="ECO:0000259" key="25">
    <source>
        <dbReference type="PROSITE" id="PS50885"/>
    </source>
</evidence>
<dbReference type="InterPro" id="IPR005467">
    <property type="entry name" value="His_kinase_dom"/>
</dbReference>
<dbReference type="SMART" id="SM00388">
    <property type="entry name" value="HisKA"/>
    <property type="match status" value="1"/>
</dbReference>
<dbReference type="GO" id="GO:0004721">
    <property type="term" value="F:phosphoprotein phosphatase activity"/>
    <property type="evidence" value="ECO:0007669"/>
    <property type="project" value="UniProtKB-KW"/>
</dbReference>
<dbReference type="InterPro" id="IPR036097">
    <property type="entry name" value="HisK_dim/P_sf"/>
</dbReference>
<keyword evidence="16 23" id="KW-1133">Transmembrane helix</keyword>
<keyword evidence="12" id="KW-0378">Hydrolase</keyword>
<dbReference type="PROSITE" id="PS50885">
    <property type="entry name" value="HAMP"/>
    <property type="match status" value="1"/>
</dbReference>
<keyword evidence="18" id="KW-0346">Stress response</keyword>